<dbReference type="PANTHER" id="PTHR11364">
    <property type="entry name" value="THIOSULFATE SULFERTANSFERASE"/>
    <property type="match status" value="1"/>
</dbReference>
<feature type="domain" description="Rhodanese" evidence="4">
    <location>
        <begin position="20"/>
        <end position="137"/>
    </location>
</feature>
<keyword evidence="2" id="KW-0677">Repeat</keyword>
<evidence type="ECO:0000313" key="5">
    <source>
        <dbReference type="EMBL" id="GMM58617.1"/>
    </source>
</evidence>
<dbReference type="CDD" id="cd01448">
    <property type="entry name" value="TST_Repeat_1"/>
    <property type="match status" value="1"/>
</dbReference>
<dbReference type="CDD" id="cd01449">
    <property type="entry name" value="TST_Repeat_2"/>
    <property type="match status" value="1"/>
</dbReference>
<name>A0AAV5S5Y4_MAUHU</name>
<proteinExistence type="predicted"/>
<dbReference type="SMART" id="SM00450">
    <property type="entry name" value="RHOD"/>
    <property type="match status" value="2"/>
</dbReference>
<dbReference type="EMBL" id="BTGD01000025">
    <property type="protein sequence ID" value="GMM58617.1"/>
    <property type="molecule type" value="Genomic_DNA"/>
</dbReference>
<protein>
    <recommendedName>
        <fullName evidence="3">Sulfurtransferase</fullName>
    </recommendedName>
</protein>
<evidence type="ECO:0000313" key="6">
    <source>
        <dbReference type="Proteomes" id="UP001377567"/>
    </source>
</evidence>
<dbReference type="PROSITE" id="PS00683">
    <property type="entry name" value="RHODANESE_2"/>
    <property type="match status" value="1"/>
</dbReference>
<dbReference type="InterPro" id="IPR036873">
    <property type="entry name" value="Rhodanese-like_dom_sf"/>
</dbReference>
<dbReference type="InterPro" id="IPR001763">
    <property type="entry name" value="Rhodanese-like_dom"/>
</dbReference>
<evidence type="ECO:0000256" key="3">
    <source>
        <dbReference type="RuleBase" id="RU000507"/>
    </source>
</evidence>
<dbReference type="Gene3D" id="3.40.250.10">
    <property type="entry name" value="Rhodanese-like domain"/>
    <property type="match status" value="2"/>
</dbReference>
<feature type="domain" description="Rhodanese" evidence="4">
    <location>
        <begin position="177"/>
        <end position="299"/>
    </location>
</feature>
<evidence type="ECO:0000256" key="1">
    <source>
        <dbReference type="ARBA" id="ARBA00022679"/>
    </source>
</evidence>
<dbReference type="GO" id="GO:0004792">
    <property type="term" value="F:thiosulfate-cyanide sulfurtransferase activity"/>
    <property type="evidence" value="ECO:0007669"/>
    <property type="project" value="InterPro"/>
</dbReference>
<dbReference type="Proteomes" id="UP001377567">
    <property type="component" value="Unassembled WGS sequence"/>
</dbReference>
<dbReference type="InterPro" id="IPR045078">
    <property type="entry name" value="TST/MPST-like"/>
</dbReference>
<keyword evidence="6" id="KW-1185">Reference proteome</keyword>
<sequence length="304" mass="34105">MSLYKLLSPKKFVDLVARETTRRIVPVDATWYMPNDPRDAQKEFLEGERLPNSVFFDIDAVKDKTSQYPHMVPDIKTFNEGMSKLGLKRDDILVIYDRVGNFSSPRCVWTIGPFEHPNLYLLNNYNTYKSAGYPLDTTKKTNVTDFPVSEYVADSSLAIDEVVPFENIVGLVESGDIRSKYNVVDARALDRFEGKAPEPRPIIPSGHVPGAHPLPFAQVLDPTTKAYPETPEEMLAVLNEATEKLGYKIDPKKPTIAMCGTGITGCIIKTAIEHAGLKMVRLYDGSWTEYAQRVDASKIAKNRD</sequence>
<dbReference type="AlphaFoldDB" id="A0AAV5S5Y4"/>
<reference evidence="5 6" key="1">
    <citation type="journal article" date="2023" name="Elife">
        <title>Identification of key yeast species and microbe-microbe interactions impacting larval growth of Drosophila in the wild.</title>
        <authorList>
            <person name="Mure A."/>
            <person name="Sugiura Y."/>
            <person name="Maeda R."/>
            <person name="Honda K."/>
            <person name="Sakurai N."/>
            <person name="Takahashi Y."/>
            <person name="Watada M."/>
            <person name="Katoh T."/>
            <person name="Gotoh A."/>
            <person name="Gotoh Y."/>
            <person name="Taniguchi I."/>
            <person name="Nakamura K."/>
            <person name="Hayashi T."/>
            <person name="Katayama T."/>
            <person name="Uemura T."/>
            <person name="Hattori Y."/>
        </authorList>
    </citation>
    <scope>NUCLEOTIDE SEQUENCE [LARGE SCALE GENOMIC DNA]</scope>
    <source>
        <strain evidence="5 6">KH-74</strain>
    </source>
</reference>
<dbReference type="Pfam" id="PF00581">
    <property type="entry name" value="Rhodanese"/>
    <property type="match status" value="1"/>
</dbReference>
<dbReference type="GO" id="GO:0005739">
    <property type="term" value="C:mitochondrion"/>
    <property type="evidence" value="ECO:0007669"/>
    <property type="project" value="TreeGrafter"/>
</dbReference>
<evidence type="ECO:0000256" key="2">
    <source>
        <dbReference type="ARBA" id="ARBA00022737"/>
    </source>
</evidence>
<dbReference type="PROSITE" id="PS50206">
    <property type="entry name" value="RHODANESE_3"/>
    <property type="match status" value="2"/>
</dbReference>
<evidence type="ECO:0000259" key="4">
    <source>
        <dbReference type="PROSITE" id="PS50206"/>
    </source>
</evidence>
<dbReference type="FunFam" id="3.40.250.10:FF:000070">
    <property type="entry name" value="Sulfurtransferase"/>
    <property type="match status" value="1"/>
</dbReference>
<dbReference type="SUPFAM" id="SSF52821">
    <property type="entry name" value="Rhodanese/Cell cycle control phosphatase"/>
    <property type="match status" value="2"/>
</dbReference>
<gene>
    <name evidence="5" type="ORF">DAKH74_052340</name>
</gene>
<comment type="caution">
    <text evidence="5">The sequence shown here is derived from an EMBL/GenBank/DDBJ whole genome shotgun (WGS) entry which is preliminary data.</text>
</comment>
<dbReference type="InterPro" id="IPR001307">
    <property type="entry name" value="Thiosulphate_STrfase_CS"/>
</dbReference>
<dbReference type="PANTHER" id="PTHR11364:SF27">
    <property type="entry name" value="SULFURTRANSFERASE"/>
    <property type="match status" value="1"/>
</dbReference>
<accession>A0AAV5S5Y4</accession>
<organism evidence="5 6">
    <name type="scientific">Maudiozyma humilis</name>
    <name type="common">Sour dough yeast</name>
    <name type="synonym">Kazachstania humilis</name>
    <dbReference type="NCBI Taxonomy" id="51915"/>
    <lineage>
        <taxon>Eukaryota</taxon>
        <taxon>Fungi</taxon>
        <taxon>Dikarya</taxon>
        <taxon>Ascomycota</taxon>
        <taxon>Saccharomycotina</taxon>
        <taxon>Saccharomycetes</taxon>
        <taxon>Saccharomycetales</taxon>
        <taxon>Saccharomycetaceae</taxon>
        <taxon>Maudiozyma</taxon>
    </lineage>
</organism>
<keyword evidence="1 3" id="KW-0808">Transferase</keyword>